<organism evidence="1 2">
    <name type="scientific">Ceratitis capitata</name>
    <name type="common">Mediterranean fruit fly</name>
    <name type="synonym">Tephritis capitata</name>
    <dbReference type="NCBI Taxonomy" id="7213"/>
    <lineage>
        <taxon>Eukaryota</taxon>
        <taxon>Metazoa</taxon>
        <taxon>Ecdysozoa</taxon>
        <taxon>Arthropoda</taxon>
        <taxon>Hexapoda</taxon>
        <taxon>Insecta</taxon>
        <taxon>Pterygota</taxon>
        <taxon>Neoptera</taxon>
        <taxon>Endopterygota</taxon>
        <taxon>Diptera</taxon>
        <taxon>Brachycera</taxon>
        <taxon>Muscomorpha</taxon>
        <taxon>Tephritoidea</taxon>
        <taxon>Tephritidae</taxon>
        <taxon>Ceratitis</taxon>
        <taxon>Ceratitis</taxon>
    </lineage>
</organism>
<evidence type="ECO:0000313" key="2">
    <source>
        <dbReference type="Proteomes" id="UP000606786"/>
    </source>
</evidence>
<name>A0A811U2X1_CERCA</name>
<keyword evidence="2" id="KW-1185">Reference proteome</keyword>
<sequence>MCEPLGDVENVSVVMCVYVRVKSTGKVSNILLVLRFRFSCHSKACQFPLILYYAFLASTAALSAECKRHFCTQRSVSRQIYKQSSNFITRDEQTEEYEIVEKISFFKY</sequence>
<proteinExistence type="predicted"/>
<protein>
    <submittedName>
        <fullName evidence="1">(Mediterranean fruit fly) hypothetical protein</fullName>
    </submittedName>
</protein>
<dbReference type="EMBL" id="CAJHJT010000001">
    <property type="protein sequence ID" value="CAD6991615.1"/>
    <property type="molecule type" value="Genomic_DNA"/>
</dbReference>
<dbReference type="Proteomes" id="UP000606786">
    <property type="component" value="Unassembled WGS sequence"/>
</dbReference>
<dbReference type="AlphaFoldDB" id="A0A811U2X1"/>
<comment type="caution">
    <text evidence="1">The sequence shown here is derived from an EMBL/GenBank/DDBJ whole genome shotgun (WGS) entry which is preliminary data.</text>
</comment>
<evidence type="ECO:0000313" key="1">
    <source>
        <dbReference type="EMBL" id="CAD6991615.1"/>
    </source>
</evidence>
<reference evidence="1" key="1">
    <citation type="submission" date="2020-11" db="EMBL/GenBank/DDBJ databases">
        <authorList>
            <person name="Whitehead M."/>
        </authorList>
    </citation>
    <scope>NUCLEOTIDE SEQUENCE</scope>
    <source>
        <strain evidence="1">EGII</strain>
    </source>
</reference>
<accession>A0A811U2X1</accession>
<gene>
    <name evidence="1" type="ORF">CCAP1982_LOCUS530</name>
</gene>